<evidence type="ECO:0000313" key="8">
    <source>
        <dbReference type="EMBL" id="TCS77086.1"/>
    </source>
</evidence>
<evidence type="ECO:0000256" key="2">
    <source>
        <dbReference type="ARBA" id="ARBA00022491"/>
    </source>
</evidence>
<evidence type="ECO:0000256" key="3">
    <source>
        <dbReference type="ARBA" id="ARBA00022833"/>
    </source>
</evidence>
<evidence type="ECO:0000256" key="7">
    <source>
        <dbReference type="PIRSR" id="PIRSR602481-1"/>
    </source>
</evidence>
<feature type="binding site" evidence="7">
    <location>
        <position position="133"/>
    </location>
    <ligand>
        <name>Zn(2+)</name>
        <dbReference type="ChEBI" id="CHEBI:29105"/>
    </ligand>
</feature>
<evidence type="ECO:0000256" key="1">
    <source>
        <dbReference type="ARBA" id="ARBA00007957"/>
    </source>
</evidence>
<proteinExistence type="inferred from homology"/>
<dbReference type="InterPro" id="IPR043135">
    <property type="entry name" value="Fur_C"/>
</dbReference>
<dbReference type="GO" id="GO:0003700">
    <property type="term" value="F:DNA-binding transcription factor activity"/>
    <property type="evidence" value="ECO:0007669"/>
    <property type="project" value="InterPro"/>
</dbReference>
<comment type="caution">
    <text evidence="8">The sequence shown here is derived from an EMBL/GenBank/DDBJ whole genome shotgun (WGS) entry which is preliminary data.</text>
</comment>
<feature type="binding site" evidence="7">
    <location>
        <position position="90"/>
    </location>
    <ligand>
        <name>Zn(2+)</name>
        <dbReference type="ChEBI" id="CHEBI:29105"/>
    </ligand>
</feature>
<sequence length="134" mass="15731">MTEKGKYNTKQQTIILRCLKRNKEMFCTVDQFMESFRIEGVHIGRTTVYRALERLHKDGIVLKIPSVEGAPAQYRFIEEYKRKNYGKLVCLKCGRSIPLQCGCIDTFFDHILEAHKFELDQGHTILYGYCEECR</sequence>
<comment type="cofactor">
    <cofactor evidence="7">
        <name>Zn(2+)</name>
        <dbReference type="ChEBI" id="CHEBI:29105"/>
    </cofactor>
    <text evidence="7">Binds 1 zinc ion per subunit.</text>
</comment>
<keyword evidence="4" id="KW-0805">Transcription regulation</keyword>
<keyword evidence="9" id="KW-1185">Reference proteome</keyword>
<dbReference type="InterPro" id="IPR002481">
    <property type="entry name" value="FUR"/>
</dbReference>
<dbReference type="InterPro" id="IPR036390">
    <property type="entry name" value="WH_DNA-bd_sf"/>
</dbReference>
<keyword evidence="5" id="KW-0238">DNA-binding</keyword>
<comment type="similarity">
    <text evidence="1">Belongs to the Fur family.</text>
</comment>
<dbReference type="GO" id="GO:0046872">
    <property type="term" value="F:metal ion binding"/>
    <property type="evidence" value="ECO:0007669"/>
    <property type="project" value="UniProtKB-KW"/>
</dbReference>
<reference evidence="8 9" key="1">
    <citation type="submission" date="2019-03" db="EMBL/GenBank/DDBJ databases">
        <title>Genomic Encyclopedia of Type Strains, Phase IV (KMG-IV): sequencing the most valuable type-strain genomes for metagenomic binning, comparative biology and taxonomic classification.</title>
        <authorList>
            <person name="Goeker M."/>
        </authorList>
    </citation>
    <scope>NUCLEOTIDE SEQUENCE [LARGE SCALE GENOMIC DNA]</scope>
    <source>
        <strain evidence="8 9">DSM 29489</strain>
    </source>
</reference>
<dbReference type="InterPro" id="IPR036388">
    <property type="entry name" value="WH-like_DNA-bd_sf"/>
</dbReference>
<keyword evidence="6" id="KW-0804">Transcription</keyword>
<accession>A0A4R3K361</accession>
<dbReference type="EMBL" id="SLZZ01000020">
    <property type="protein sequence ID" value="TCS77086.1"/>
    <property type="molecule type" value="Genomic_DNA"/>
</dbReference>
<dbReference type="Pfam" id="PF01475">
    <property type="entry name" value="FUR"/>
    <property type="match status" value="1"/>
</dbReference>
<evidence type="ECO:0000256" key="4">
    <source>
        <dbReference type="ARBA" id="ARBA00023015"/>
    </source>
</evidence>
<keyword evidence="7" id="KW-0479">Metal-binding</keyword>
<dbReference type="Proteomes" id="UP000295726">
    <property type="component" value="Unassembled WGS sequence"/>
</dbReference>
<dbReference type="Gene3D" id="1.10.10.10">
    <property type="entry name" value="Winged helix-like DNA-binding domain superfamily/Winged helix DNA-binding domain"/>
    <property type="match status" value="1"/>
</dbReference>
<gene>
    <name evidence="8" type="ORF">EDD59_1206</name>
</gene>
<dbReference type="RefSeq" id="WP_132382510.1">
    <property type="nucleotide sequence ID" value="NZ_SLZZ01000020.1"/>
</dbReference>
<feature type="binding site" evidence="7">
    <location>
        <position position="130"/>
    </location>
    <ligand>
        <name>Zn(2+)</name>
        <dbReference type="ChEBI" id="CHEBI:29105"/>
    </ligand>
</feature>
<evidence type="ECO:0000313" key="9">
    <source>
        <dbReference type="Proteomes" id="UP000295726"/>
    </source>
</evidence>
<evidence type="ECO:0000256" key="6">
    <source>
        <dbReference type="ARBA" id="ARBA00023163"/>
    </source>
</evidence>
<name>A0A4R3K361_9FIRM</name>
<dbReference type="GO" id="GO:0003677">
    <property type="term" value="F:DNA binding"/>
    <property type="evidence" value="ECO:0007669"/>
    <property type="project" value="UniProtKB-KW"/>
</dbReference>
<evidence type="ECO:0000256" key="5">
    <source>
        <dbReference type="ARBA" id="ARBA00023125"/>
    </source>
</evidence>
<dbReference type="OrthoDB" id="8659436at2"/>
<dbReference type="AlphaFoldDB" id="A0A4R3K361"/>
<keyword evidence="3 7" id="KW-0862">Zinc</keyword>
<dbReference type="Gene3D" id="3.30.1490.190">
    <property type="match status" value="1"/>
</dbReference>
<feature type="binding site" evidence="7">
    <location>
        <position position="93"/>
    </location>
    <ligand>
        <name>Zn(2+)</name>
        <dbReference type="ChEBI" id="CHEBI:29105"/>
    </ligand>
</feature>
<dbReference type="SUPFAM" id="SSF46785">
    <property type="entry name" value="Winged helix' DNA-binding domain"/>
    <property type="match status" value="1"/>
</dbReference>
<keyword evidence="2" id="KW-0678">Repressor</keyword>
<organism evidence="8 9">
    <name type="scientific">Muricomes intestini</name>
    <dbReference type="NCBI Taxonomy" id="1796634"/>
    <lineage>
        <taxon>Bacteria</taxon>
        <taxon>Bacillati</taxon>
        <taxon>Bacillota</taxon>
        <taxon>Clostridia</taxon>
        <taxon>Lachnospirales</taxon>
        <taxon>Lachnospiraceae</taxon>
        <taxon>Muricomes</taxon>
    </lineage>
</organism>
<protein>
    <submittedName>
        <fullName evidence="8">Fur family ferric uptake transcriptional regulator</fullName>
    </submittedName>
</protein>